<dbReference type="PANTHER" id="PTHR13234">
    <property type="entry name" value="GAMMA-INTERFERON INDUCIBLE LYSOSOMAL THIOL REDUCTASE GILT"/>
    <property type="match status" value="1"/>
</dbReference>
<dbReference type="AlphaFoldDB" id="A0A6P5Z640"/>
<proteinExistence type="inferred from homology"/>
<feature type="signal peptide" evidence="3">
    <location>
        <begin position="1"/>
        <end position="25"/>
    </location>
</feature>
<dbReference type="GO" id="GO:0016671">
    <property type="term" value="F:oxidoreductase activity, acting on a sulfur group of donors, disulfide as acceptor"/>
    <property type="evidence" value="ECO:0007669"/>
    <property type="project" value="InterPro"/>
</dbReference>
<accession>A0A6P5Z640</accession>
<protein>
    <submittedName>
        <fullName evidence="5">GILT-like protein F37H8.5</fullName>
    </submittedName>
</protein>
<keyword evidence="4" id="KW-1185">Reference proteome</keyword>
<sequence>MAYLQLFFFIIVASLPFMFVSPSHSSLDYGNVKTLSHAKNNEKVTLSLYYETLCPYCASFISDDLVKVFQSDLNTIVNLRLVPWDNALIVNNRTLCQVRCPFFF</sequence>
<keyword evidence="3" id="KW-0732">Signal</keyword>
<dbReference type="Proteomes" id="UP000515121">
    <property type="component" value="Unplaced"/>
</dbReference>
<feature type="chain" id="PRO_5028401093" evidence="3">
    <location>
        <begin position="26"/>
        <end position="104"/>
    </location>
</feature>
<reference evidence="5" key="1">
    <citation type="submission" date="2025-08" db="UniProtKB">
        <authorList>
            <consortium name="RefSeq"/>
        </authorList>
    </citation>
    <scope>IDENTIFICATION</scope>
    <source>
        <tissue evidence="5">Fruit stalk</tissue>
    </source>
</reference>
<dbReference type="Pfam" id="PF03227">
    <property type="entry name" value="GILT"/>
    <property type="match status" value="1"/>
</dbReference>
<comment type="similarity">
    <text evidence="1">Belongs to the GILT family.</text>
</comment>
<dbReference type="GeneID" id="111297866"/>
<evidence type="ECO:0000256" key="3">
    <source>
        <dbReference type="SAM" id="SignalP"/>
    </source>
</evidence>
<dbReference type="KEGG" id="dzi:111297866"/>
<dbReference type="InterPro" id="IPR004911">
    <property type="entry name" value="Interferon-induced_GILT"/>
</dbReference>
<organism evidence="4 5">
    <name type="scientific">Durio zibethinus</name>
    <name type="common">Durian</name>
    <dbReference type="NCBI Taxonomy" id="66656"/>
    <lineage>
        <taxon>Eukaryota</taxon>
        <taxon>Viridiplantae</taxon>
        <taxon>Streptophyta</taxon>
        <taxon>Embryophyta</taxon>
        <taxon>Tracheophyta</taxon>
        <taxon>Spermatophyta</taxon>
        <taxon>Magnoliopsida</taxon>
        <taxon>eudicotyledons</taxon>
        <taxon>Gunneridae</taxon>
        <taxon>Pentapetalae</taxon>
        <taxon>rosids</taxon>
        <taxon>malvids</taxon>
        <taxon>Malvales</taxon>
        <taxon>Malvaceae</taxon>
        <taxon>Helicteroideae</taxon>
        <taxon>Durio</taxon>
    </lineage>
</organism>
<evidence type="ECO:0000313" key="5">
    <source>
        <dbReference type="RefSeq" id="XP_022748189.1"/>
    </source>
</evidence>
<dbReference type="RefSeq" id="XP_022748189.1">
    <property type="nucleotide sequence ID" value="XM_022892454.1"/>
</dbReference>
<gene>
    <name evidence="5" type="primary">LOC111297866</name>
</gene>
<evidence type="ECO:0000313" key="4">
    <source>
        <dbReference type="Proteomes" id="UP000515121"/>
    </source>
</evidence>
<evidence type="ECO:0000256" key="1">
    <source>
        <dbReference type="ARBA" id="ARBA00005679"/>
    </source>
</evidence>
<keyword evidence="2" id="KW-0325">Glycoprotein</keyword>
<name>A0A6P5Z640_DURZI</name>
<dbReference type="PANTHER" id="PTHR13234:SF64">
    <property type="entry name" value="SAPOSIN A-TYPE DOMAIN-CONTAINING PROTEIN"/>
    <property type="match status" value="1"/>
</dbReference>
<evidence type="ECO:0000256" key="2">
    <source>
        <dbReference type="ARBA" id="ARBA00023180"/>
    </source>
</evidence>
<dbReference type="OrthoDB" id="965982at2759"/>